<organism evidence="4 5">
    <name type="scientific">Parafilimonas terrae</name>
    <dbReference type="NCBI Taxonomy" id="1465490"/>
    <lineage>
        <taxon>Bacteria</taxon>
        <taxon>Pseudomonadati</taxon>
        <taxon>Bacteroidota</taxon>
        <taxon>Chitinophagia</taxon>
        <taxon>Chitinophagales</taxon>
        <taxon>Chitinophagaceae</taxon>
        <taxon>Parafilimonas</taxon>
    </lineage>
</organism>
<protein>
    <recommendedName>
        <fullName evidence="3">Lipocalin-like domain-containing protein</fullName>
    </recommendedName>
</protein>
<keyword evidence="5" id="KW-1185">Reference proteome</keyword>
<accession>A0A1I5YED5</accession>
<name>A0A1I5YED5_9BACT</name>
<evidence type="ECO:0000313" key="4">
    <source>
        <dbReference type="EMBL" id="SFQ42237.1"/>
    </source>
</evidence>
<evidence type="ECO:0000256" key="2">
    <source>
        <dbReference type="SAM" id="SignalP"/>
    </source>
</evidence>
<dbReference type="Proteomes" id="UP000199031">
    <property type="component" value="Unassembled WGS sequence"/>
</dbReference>
<reference evidence="4 5" key="1">
    <citation type="submission" date="2016-10" db="EMBL/GenBank/DDBJ databases">
        <authorList>
            <person name="de Groot N.N."/>
        </authorList>
    </citation>
    <scope>NUCLEOTIDE SEQUENCE [LARGE SCALE GENOMIC DNA]</scope>
    <source>
        <strain evidence="4 5">DSM 28286</strain>
    </source>
</reference>
<keyword evidence="2" id="KW-0732">Signal</keyword>
<dbReference type="OrthoDB" id="834854at2"/>
<evidence type="ECO:0000256" key="1">
    <source>
        <dbReference type="SAM" id="MobiDB-lite"/>
    </source>
</evidence>
<proteinExistence type="predicted"/>
<feature type="compositionally biased region" description="Low complexity" evidence="1">
    <location>
        <begin position="162"/>
        <end position="181"/>
    </location>
</feature>
<feature type="region of interest" description="Disordered" evidence="1">
    <location>
        <begin position="161"/>
        <end position="181"/>
    </location>
</feature>
<evidence type="ECO:0000259" key="3">
    <source>
        <dbReference type="Pfam" id="PF13648"/>
    </source>
</evidence>
<feature type="domain" description="Lipocalin-like" evidence="3">
    <location>
        <begin position="197"/>
        <end position="262"/>
    </location>
</feature>
<dbReference type="RefSeq" id="WP_090661148.1">
    <property type="nucleotide sequence ID" value="NZ_FOXQ01000011.1"/>
</dbReference>
<dbReference type="EMBL" id="FOXQ01000011">
    <property type="protein sequence ID" value="SFQ42237.1"/>
    <property type="molecule type" value="Genomic_DNA"/>
</dbReference>
<evidence type="ECO:0000313" key="5">
    <source>
        <dbReference type="Proteomes" id="UP000199031"/>
    </source>
</evidence>
<feature type="signal peptide" evidence="2">
    <location>
        <begin position="1"/>
        <end position="19"/>
    </location>
</feature>
<dbReference type="AlphaFoldDB" id="A0A1I5YED5"/>
<feature type="chain" id="PRO_5011670957" description="Lipocalin-like domain-containing protein" evidence="2">
    <location>
        <begin position="20"/>
        <end position="351"/>
    </location>
</feature>
<gene>
    <name evidence="4" type="ORF">SAMN05444277_111130</name>
</gene>
<sequence>MKSIILPILFAMLTANLFAQKQTFDIVSYNAPTDWTLNQGNDYISYSRIDGASWAQIAIYQHRNCEGDIQTDFDKDWNELVASNKTISSPEKTEPKTAEGWTVMSGSGVWQYNGANVASILTVYSNNSICIAVLCNATAQPYLKNYKELIGSLDLDASSVSETNNQTNTETETNSNPNTNNTTISGLWTNYILETTGYNVGGRPQYTAGYLRKEYQFNADGTYTFRNKQWLTKAPDITFLYETGTYSVNGNQLTITPKNGKSGFWAKTNSSKEWGRMKKYADYKLEKTTYTFEISIDPTYGNTIILKAGNPTTRDGGQFNAPNEHYEFRYSFRKEESLIDNPPGFKINAAN</sequence>
<dbReference type="Pfam" id="PF13648">
    <property type="entry name" value="Lipocalin_4"/>
    <property type="match status" value="1"/>
</dbReference>
<dbReference type="InterPro" id="IPR024311">
    <property type="entry name" value="Lipocalin-like"/>
</dbReference>